<dbReference type="EMBL" id="FNFP01000003">
    <property type="protein sequence ID" value="SDK72045.1"/>
    <property type="molecule type" value="Genomic_DNA"/>
</dbReference>
<feature type="domain" description="S-Me-THD-like C-terminal" evidence="2">
    <location>
        <begin position="171"/>
        <end position="358"/>
    </location>
</feature>
<dbReference type="Pfam" id="PF06032">
    <property type="entry name" value="S-Me-THD_N"/>
    <property type="match status" value="1"/>
</dbReference>
<evidence type="ECO:0008006" key="5">
    <source>
        <dbReference type="Google" id="ProtNLM"/>
    </source>
</evidence>
<dbReference type="OrthoDB" id="7441206at2"/>
<gene>
    <name evidence="3" type="ORF">SAMN05660472_01862</name>
</gene>
<sequence length="362" mass="39923">MRKLDLQELKDIMMGCAILGTGGGGSLAEGLSAVERAWNAGKEFKMLDFDEIEDELYYANPYYCGCMVPEEEEVEEEIFDGTDIALSLEALEKYMETNFHGVVSIEYGAGNTGEVMAIAAKTGKYIVDADAAGRAVPELQFSTYYVTGQPITPLAIGTIYGDVAIIPTVKDDSRAEALARFMAVATKGAVGMTDHPIQGKNLKKSVIPGALSYAQKVGQARRQAEEAGKNPIDAILEAANGKLLFTGRATAETNWENKDGFTFGNIYLEGIKENENQNARVWYKNENMMMWVDDELRLTCPDLICVVDRVTGTPITNPNCKEGMELCVLGFHCHDLWKTEKALEILNPRFFGFDHDCVFLED</sequence>
<reference evidence="3 4" key="1">
    <citation type="submission" date="2016-10" db="EMBL/GenBank/DDBJ databases">
        <authorList>
            <person name="de Groot N.N."/>
        </authorList>
    </citation>
    <scope>NUCLEOTIDE SEQUENCE [LARGE SCALE GENOMIC DNA]</scope>
    <source>
        <strain evidence="3 4">DSM 18346</strain>
    </source>
</reference>
<dbReference type="InterPro" id="IPR024071">
    <property type="entry name" value="S-Me-THD_C_sf"/>
</dbReference>
<name>A0A1G9E7J9_9FIRM</name>
<dbReference type="InterPro" id="IPR010318">
    <property type="entry name" value="S-Me-THD_N"/>
</dbReference>
<proteinExistence type="predicted"/>
<feature type="domain" description="S-Me-THD N-terminal" evidence="1">
    <location>
        <begin position="7"/>
        <end position="167"/>
    </location>
</feature>
<dbReference type="STRING" id="393762.SAMN05660472_01862"/>
<accession>A0A1G9E7J9</accession>
<evidence type="ECO:0000259" key="1">
    <source>
        <dbReference type="Pfam" id="PF06032"/>
    </source>
</evidence>
<dbReference type="InterPro" id="IPR027479">
    <property type="entry name" value="S-Me-THD_N_sf"/>
</dbReference>
<dbReference type="InterPro" id="IPR048350">
    <property type="entry name" value="S-Me-THD-like_C"/>
</dbReference>
<dbReference type="RefSeq" id="WP_090553422.1">
    <property type="nucleotide sequence ID" value="NZ_FNFP01000003.1"/>
</dbReference>
<evidence type="ECO:0000313" key="3">
    <source>
        <dbReference type="EMBL" id="SDK72045.1"/>
    </source>
</evidence>
<dbReference type="Proteomes" id="UP000198718">
    <property type="component" value="Unassembled WGS sequence"/>
</dbReference>
<keyword evidence="4" id="KW-1185">Reference proteome</keyword>
<protein>
    <recommendedName>
        <fullName evidence="5">DUF917 domain-containing protein</fullName>
    </recommendedName>
</protein>
<evidence type="ECO:0000313" key="4">
    <source>
        <dbReference type="Proteomes" id="UP000198718"/>
    </source>
</evidence>
<organism evidence="3 4">
    <name type="scientific">Natronincola ferrireducens</name>
    <dbReference type="NCBI Taxonomy" id="393762"/>
    <lineage>
        <taxon>Bacteria</taxon>
        <taxon>Bacillati</taxon>
        <taxon>Bacillota</taxon>
        <taxon>Clostridia</taxon>
        <taxon>Peptostreptococcales</taxon>
        <taxon>Natronincolaceae</taxon>
        <taxon>Natronincola</taxon>
    </lineage>
</organism>
<dbReference type="Gene3D" id="2.40.390.10">
    <property type="entry name" value="CV3147-like"/>
    <property type="match status" value="1"/>
</dbReference>
<evidence type="ECO:0000259" key="2">
    <source>
        <dbReference type="Pfam" id="PF20906"/>
    </source>
</evidence>
<dbReference type="Gene3D" id="3.40.1610.10">
    <property type="entry name" value="CV3147-like domain"/>
    <property type="match status" value="1"/>
</dbReference>
<dbReference type="Pfam" id="PF20906">
    <property type="entry name" value="S-Me-THD_C"/>
    <property type="match status" value="1"/>
</dbReference>
<dbReference type="SUPFAM" id="SSF160991">
    <property type="entry name" value="CV3147-like"/>
    <property type="match status" value="1"/>
</dbReference>
<dbReference type="AlphaFoldDB" id="A0A1G9E7J9"/>